<feature type="domain" description="Peptidase S26" evidence="7">
    <location>
        <begin position="318"/>
        <end position="362"/>
    </location>
</feature>
<evidence type="ECO:0000256" key="5">
    <source>
        <dbReference type="ARBA" id="ARBA00022801"/>
    </source>
</evidence>
<accession>A0ABP9CV03</accession>
<keyword evidence="6" id="KW-0472">Membrane</keyword>
<reference evidence="9" key="1">
    <citation type="journal article" date="2019" name="Int. J. Syst. Evol. Microbiol.">
        <title>The Global Catalogue of Microorganisms (GCM) 10K type strain sequencing project: providing services to taxonomists for standard genome sequencing and annotation.</title>
        <authorList>
            <consortium name="The Broad Institute Genomics Platform"/>
            <consortium name="The Broad Institute Genome Sequencing Center for Infectious Disease"/>
            <person name="Wu L."/>
            <person name="Ma J."/>
        </authorList>
    </citation>
    <scope>NUCLEOTIDE SEQUENCE [LARGE SCALE GENOMIC DNA]</scope>
    <source>
        <strain evidence="9">JCM 18326</strain>
    </source>
</reference>
<dbReference type="Gene3D" id="2.10.109.10">
    <property type="entry name" value="Umud Fragment, subunit A"/>
    <property type="match status" value="1"/>
</dbReference>
<evidence type="ECO:0000256" key="4">
    <source>
        <dbReference type="ARBA" id="ARBA00019232"/>
    </source>
</evidence>
<protein>
    <recommendedName>
        <fullName evidence="4 6">Signal peptidase I</fullName>
        <ecNumber evidence="3 6">3.4.21.89</ecNumber>
    </recommendedName>
</protein>
<comment type="similarity">
    <text evidence="2 6">Belongs to the peptidase S26 family.</text>
</comment>
<keyword evidence="9" id="KW-1185">Reference proteome</keyword>
<comment type="catalytic activity">
    <reaction evidence="1 6">
        <text>Cleavage of hydrophobic, N-terminal signal or leader sequences from secreted and periplasmic proteins.</text>
        <dbReference type="EC" id="3.4.21.89"/>
    </reaction>
</comment>
<dbReference type="InterPro" id="IPR019758">
    <property type="entry name" value="Pept_S26A_signal_pept_1_CS"/>
</dbReference>
<dbReference type="PRINTS" id="PR00727">
    <property type="entry name" value="LEADERPTASE"/>
</dbReference>
<evidence type="ECO:0000256" key="1">
    <source>
        <dbReference type="ARBA" id="ARBA00000677"/>
    </source>
</evidence>
<proteinExistence type="inferred from homology"/>
<feature type="transmembrane region" description="Helical" evidence="6">
    <location>
        <begin position="20"/>
        <end position="38"/>
    </location>
</feature>
<keyword evidence="6" id="KW-0645">Protease</keyword>
<dbReference type="RefSeq" id="WP_345368384.1">
    <property type="nucleotide sequence ID" value="NZ_BAABJX010000001.1"/>
</dbReference>
<evidence type="ECO:0000313" key="9">
    <source>
        <dbReference type="Proteomes" id="UP001500298"/>
    </source>
</evidence>
<dbReference type="InterPro" id="IPR000223">
    <property type="entry name" value="Pept_S26A_signal_pept_1"/>
</dbReference>
<dbReference type="EMBL" id="BAABJX010000001">
    <property type="protein sequence ID" value="GAA4819904.1"/>
    <property type="molecule type" value="Genomic_DNA"/>
</dbReference>
<dbReference type="InterPro" id="IPR019533">
    <property type="entry name" value="Peptidase_S26"/>
</dbReference>
<comment type="caution">
    <text evidence="8">The sequence shown here is derived from an EMBL/GenBank/DDBJ whole genome shotgun (WGS) entry which is preliminary data.</text>
</comment>
<keyword evidence="6" id="KW-0812">Transmembrane</keyword>
<comment type="subcellular location">
    <subcellularLocation>
        <location evidence="6">Membrane</location>
        <topology evidence="6">Single-pass type II membrane protein</topology>
    </subcellularLocation>
</comment>
<dbReference type="Pfam" id="PF10502">
    <property type="entry name" value="Peptidase_S26"/>
    <property type="match status" value="2"/>
</dbReference>
<keyword evidence="6" id="KW-1133">Transmembrane helix</keyword>
<sequence length="380" mass="43780">MSFFSKKREKKKKGVLREWWDAIVFAVIAATLIRWAFFEAYTIPSASMEKSLLVGDFLFVSKVHYGPRTPQTPLQVPLTHQTIWGTDIPSYLDWIQLPQYRLPGISEVKRGDVVVFNTPDPTNTYGDHPADLKLNYIKRCVGIAGDTLQIIDQLVHINGEAGEQPEDLQVRYQIESTQRFSNMFMDDNNLYTYFTSPNNTYAYQQYLTPRVSNDGKYIYQVSVTEDQAAQLAKYDFITAVEKVDLASNPLSKSGIFANSTGYHDWSIDNFGPLYIPKKGDKIELTEATIPLYRTIIEQYEGNSGVMFNNGKLFQGGEELTEYTFKQNYYFMMGDNRHNSEDSRYWGFVPEDRIIGKAMMIWMSKGNIDGIRWDRLFDLVD</sequence>
<gene>
    <name evidence="8" type="ORF">GCM10023331_00370</name>
</gene>
<evidence type="ECO:0000259" key="7">
    <source>
        <dbReference type="Pfam" id="PF10502"/>
    </source>
</evidence>
<feature type="domain" description="Peptidase S26" evidence="7">
    <location>
        <begin position="17"/>
        <end position="174"/>
    </location>
</feature>
<evidence type="ECO:0000256" key="6">
    <source>
        <dbReference type="RuleBase" id="RU362042"/>
    </source>
</evidence>
<evidence type="ECO:0000313" key="8">
    <source>
        <dbReference type="EMBL" id="GAA4819904.1"/>
    </source>
</evidence>
<name>A0ABP9CV03_9BACT</name>
<dbReference type="PANTHER" id="PTHR43390:SF1">
    <property type="entry name" value="CHLOROPLAST PROCESSING PEPTIDASE"/>
    <property type="match status" value="1"/>
</dbReference>
<dbReference type="NCBIfam" id="TIGR02227">
    <property type="entry name" value="sigpep_I_bact"/>
    <property type="match status" value="2"/>
</dbReference>
<dbReference type="PANTHER" id="PTHR43390">
    <property type="entry name" value="SIGNAL PEPTIDASE I"/>
    <property type="match status" value="1"/>
</dbReference>
<evidence type="ECO:0000256" key="3">
    <source>
        <dbReference type="ARBA" id="ARBA00013208"/>
    </source>
</evidence>
<dbReference type="SUPFAM" id="SSF51306">
    <property type="entry name" value="LexA/Signal peptidase"/>
    <property type="match status" value="1"/>
</dbReference>
<dbReference type="Proteomes" id="UP001500298">
    <property type="component" value="Unassembled WGS sequence"/>
</dbReference>
<dbReference type="EC" id="3.4.21.89" evidence="3 6"/>
<dbReference type="CDD" id="cd06530">
    <property type="entry name" value="S26_SPase_I"/>
    <property type="match status" value="2"/>
</dbReference>
<dbReference type="InterPro" id="IPR036286">
    <property type="entry name" value="LexA/Signal_pep-like_sf"/>
</dbReference>
<organism evidence="8 9">
    <name type="scientific">Algivirga pacifica</name>
    <dbReference type="NCBI Taxonomy" id="1162670"/>
    <lineage>
        <taxon>Bacteria</taxon>
        <taxon>Pseudomonadati</taxon>
        <taxon>Bacteroidota</taxon>
        <taxon>Cytophagia</taxon>
        <taxon>Cytophagales</taxon>
        <taxon>Flammeovirgaceae</taxon>
        <taxon>Algivirga</taxon>
    </lineage>
</organism>
<dbReference type="PROSITE" id="PS00761">
    <property type="entry name" value="SPASE_I_3"/>
    <property type="match status" value="1"/>
</dbReference>
<keyword evidence="5 6" id="KW-0378">Hydrolase</keyword>
<evidence type="ECO:0000256" key="2">
    <source>
        <dbReference type="ARBA" id="ARBA00009370"/>
    </source>
</evidence>